<dbReference type="AlphaFoldDB" id="A0AAW1QYJ2"/>
<feature type="chain" id="PRO_5043654419" description="Secreted protein" evidence="1">
    <location>
        <begin position="21"/>
        <end position="71"/>
    </location>
</feature>
<dbReference type="EMBL" id="JALJOS010000020">
    <property type="protein sequence ID" value="KAK9826589.1"/>
    <property type="molecule type" value="Genomic_DNA"/>
</dbReference>
<feature type="signal peptide" evidence="1">
    <location>
        <begin position="1"/>
        <end position="20"/>
    </location>
</feature>
<evidence type="ECO:0000256" key="1">
    <source>
        <dbReference type="SAM" id="SignalP"/>
    </source>
</evidence>
<organism evidence="2 3">
    <name type="scientific">Apatococcus lobatus</name>
    <dbReference type="NCBI Taxonomy" id="904363"/>
    <lineage>
        <taxon>Eukaryota</taxon>
        <taxon>Viridiplantae</taxon>
        <taxon>Chlorophyta</taxon>
        <taxon>core chlorophytes</taxon>
        <taxon>Trebouxiophyceae</taxon>
        <taxon>Chlorellales</taxon>
        <taxon>Chlorellaceae</taxon>
        <taxon>Apatococcus</taxon>
    </lineage>
</organism>
<evidence type="ECO:0000313" key="3">
    <source>
        <dbReference type="Proteomes" id="UP001438707"/>
    </source>
</evidence>
<proteinExistence type="predicted"/>
<accession>A0AAW1QYJ2</accession>
<keyword evidence="1" id="KW-0732">Signal</keyword>
<protein>
    <recommendedName>
        <fullName evidence="4">Secreted protein</fullName>
    </recommendedName>
</protein>
<gene>
    <name evidence="2" type="ORF">WJX74_004511</name>
</gene>
<evidence type="ECO:0000313" key="2">
    <source>
        <dbReference type="EMBL" id="KAK9826589.1"/>
    </source>
</evidence>
<comment type="caution">
    <text evidence="2">The sequence shown here is derived from an EMBL/GenBank/DDBJ whole genome shotgun (WGS) entry which is preliminary data.</text>
</comment>
<reference evidence="2 3" key="1">
    <citation type="journal article" date="2024" name="Nat. Commun.">
        <title>Phylogenomics reveals the evolutionary origins of lichenization in chlorophyte algae.</title>
        <authorList>
            <person name="Puginier C."/>
            <person name="Libourel C."/>
            <person name="Otte J."/>
            <person name="Skaloud P."/>
            <person name="Haon M."/>
            <person name="Grisel S."/>
            <person name="Petersen M."/>
            <person name="Berrin J.G."/>
            <person name="Delaux P.M."/>
            <person name="Dal Grande F."/>
            <person name="Keller J."/>
        </authorList>
    </citation>
    <scope>NUCLEOTIDE SEQUENCE [LARGE SCALE GENOMIC DNA]</scope>
    <source>
        <strain evidence="2 3">SAG 2145</strain>
    </source>
</reference>
<dbReference type="Proteomes" id="UP001438707">
    <property type="component" value="Unassembled WGS sequence"/>
</dbReference>
<name>A0AAW1QYJ2_9CHLO</name>
<sequence length="71" mass="7489">MLLLLLAIYQAAGVAAPAHGACCTSGSTSVVEVPGHAPDHSQDLSVVRSIIFANYVFRKRLDASSRPQPII</sequence>
<keyword evidence="3" id="KW-1185">Reference proteome</keyword>
<evidence type="ECO:0008006" key="4">
    <source>
        <dbReference type="Google" id="ProtNLM"/>
    </source>
</evidence>